<evidence type="ECO:0000313" key="3">
    <source>
        <dbReference type="Proteomes" id="UP001515641"/>
    </source>
</evidence>
<dbReference type="EMBL" id="JAAOMA010000068">
    <property type="protein sequence ID" value="NHR08544.1"/>
    <property type="molecule type" value="Genomic_DNA"/>
</dbReference>
<dbReference type="RefSeq" id="WP_166454175.1">
    <property type="nucleotide sequence ID" value="NZ_JAAOMA010000068.1"/>
</dbReference>
<protein>
    <submittedName>
        <fullName evidence="2">Uncharacterized protein</fullName>
    </submittedName>
</protein>
<gene>
    <name evidence="2" type="ORF">HA052_25470</name>
</gene>
<evidence type="ECO:0000313" key="2">
    <source>
        <dbReference type="EMBL" id="NHR08544.1"/>
    </source>
</evidence>
<dbReference type="Proteomes" id="UP001515641">
    <property type="component" value="Unassembled WGS sequence"/>
</dbReference>
<reference evidence="2 3" key="1">
    <citation type="submission" date="2020-03" db="EMBL/GenBank/DDBJ databases">
        <title>Draft genome sequence of environmentally isolated cultures.</title>
        <authorList>
            <person name="Wilson H.S."/>
            <person name="De Leon M.E."/>
        </authorList>
    </citation>
    <scope>NUCLEOTIDE SEQUENCE [LARGE SCALE GENOMIC DNA]</scope>
    <source>
        <strain evidence="2 3">HSC-31F16</strain>
    </source>
</reference>
<sequence length="533" mass="58203">MNYLSKAQLSQWCCTCLLLLLINSSLAAPGSSPGEVKGGKLLDGGSQTIQPVVIQLNAKAGEEAYYIASTGSFVNGGIMGYYSVANSQQSALAISFPFKGSSGWNYSLSVGFYFQTKRNNTVYPLLSKTSEGQDGINSSLPFKWKSRCGKKTFLDYNRVIFWPASYPNYLGSSSVDANPRGLQIRSNLKAFVGALIGDDIVNVTSLDTYQCSDTDDVPKFESSVISGSGMRKTVLQFSPIKTAKLSQLSEEISVSPQGKLLSSKSICKINENGTSMDCPLQIENAGTLGLFTLKSNINGVVFVNNGKELSSTPIKDGLKVRISSSYLKSLLDKDKDEANLDNAVKLSIYPTTASQLAGEFGLFSLLKLKKINYQIAIFEREPENKINDYYQVVVGKETELRLPYEIKQSGPSKATKVSLQISGPQISLPKDGRQYCKFSTAGRQDIALPLDLAFMSPSGANRQLVAADCSNRPIDITNMPWSESLGTQYEGRLWLDLLFPLVYPQILYDVNGKAWEGRARASGEVTIKATWVN</sequence>
<keyword evidence="1" id="KW-0732">Signal</keyword>
<accession>A0ABX0L9Q5</accession>
<proteinExistence type="predicted"/>
<keyword evidence="3" id="KW-1185">Reference proteome</keyword>
<organism evidence="2 3">
    <name type="scientific">Chromobacterium fluminis</name>
    <dbReference type="NCBI Taxonomy" id="3044269"/>
    <lineage>
        <taxon>Bacteria</taxon>
        <taxon>Pseudomonadati</taxon>
        <taxon>Pseudomonadota</taxon>
        <taxon>Betaproteobacteria</taxon>
        <taxon>Neisseriales</taxon>
        <taxon>Chromobacteriaceae</taxon>
        <taxon>Chromobacterium</taxon>
    </lineage>
</organism>
<feature type="chain" id="PRO_5047229278" evidence="1">
    <location>
        <begin position="28"/>
        <end position="533"/>
    </location>
</feature>
<feature type="signal peptide" evidence="1">
    <location>
        <begin position="1"/>
        <end position="27"/>
    </location>
</feature>
<evidence type="ECO:0000256" key="1">
    <source>
        <dbReference type="SAM" id="SignalP"/>
    </source>
</evidence>
<name>A0ABX0L9Q5_9NEIS</name>
<comment type="caution">
    <text evidence="2">The sequence shown here is derived from an EMBL/GenBank/DDBJ whole genome shotgun (WGS) entry which is preliminary data.</text>
</comment>